<feature type="compositionally biased region" description="Basic and acidic residues" evidence="1">
    <location>
        <begin position="46"/>
        <end position="63"/>
    </location>
</feature>
<dbReference type="Proteomes" id="UP000006038">
    <property type="component" value="Chromosome 1"/>
</dbReference>
<reference evidence="2" key="1">
    <citation type="journal article" date="2013" name="Nat. Commun.">
        <title>Whole-genome sequencing of Oryza brachyantha reveals mechanisms underlying Oryza genome evolution.</title>
        <authorList>
            <person name="Chen J."/>
            <person name="Huang Q."/>
            <person name="Gao D."/>
            <person name="Wang J."/>
            <person name="Lang Y."/>
            <person name="Liu T."/>
            <person name="Li B."/>
            <person name="Bai Z."/>
            <person name="Luis Goicoechea J."/>
            <person name="Liang C."/>
            <person name="Chen C."/>
            <person name="Zhang W."/>
            <person name="Sun S."/>
            <person name="Liao Y."/>
            <person name="Zhang X."/>
            <person name="Yang L."/>
            <person name="Song C."/>
            <person name="Wang M."/>
            <person name="Shi J."/>
            <person name="Liu G."/>
            <person name="Liu J."/>
            <person name="Zhou H."/>
            <person name="Zhou W."/>
            <person name="Yu Q."/>
            <person name="An N."/>
            <person name="Chen Y."/>
            <person name="Cai Q."/>
            <person name="Wang B."/>
            <person name="Liu B."/>
            <person name="Min J."/>
            <person name="Huang Y."/>
            <person name="Wu H."/>
            <person name="Li Z."/>
            <person name="Zhang Y."/>
            <person name="Yin Y."/>
            <person name="Song W."/>
            <person name="Jiang J."/>
            <person name="Jackson S.A."/>
            <person name="Wing R.A."/>
            <person name="Wang J."/>
            <person name="Chen M."/>
        </authorList>
    </citation>
    <scope>NUCLEOTIDE SEQUENCE [LARGE SCALE GENOMIC DNA]</scope>
    <source>
        <strain evidence="2">cv. IRGC 101232</strain>
    </source>
</reference>
<sequence length="116" mass="13167">MPYAVGNLFAVTRRRGSAGRTRTAPRLATARRRRCRLLAHVSASRASERASERARERREERRIGTVRGSWLSSTSLSNSPSILLDDDDDDEEEEEEARSENFGGKGRQGRYPWICD</sequence>
<name>J3L6Z1_ORYBR</name>
<evidence type="ECO:0000313" key="2">
    <source>
        <dbReference type="EnsemblPlants" id="OB01G49970.1"/>
    </source>
</evidence>
<dbReference type="HOGENOM" id="CLU_2103139_0_0_1"/>
<feature type="region of interest" description="Disordered" evidence="1">
    <location>
        <begin position="41"/>
        <end position="116"/>
    </location>
</feature>
<proteinExistence type="predicted"/>
<dbReference type="AlphaFoldDB" id="J3L6Z1"/>
<evidence type="ECO:0000313" key="3">
    <source>
        <dbReference type="Proteomes" id="UP000006038"/>
    </source>
</evidence>
<feature type="compositionally biased region" description="Acidic residues" evidence="1">
    <location>
        <begin position="84"/>
        <end position="97"/>
    </location>
</feature>
<organism evidence="2">
    <name type="scientific">Oryza brachyantha</name>
    <name type="common">malo sina</name>
    <dbReference type="NCBI Taxonomy" id="4533"/>
    <lineage>
        <taxon>Eukaryota</taxon>
        <taxon>Viridiplantae</taxon>
        <taxon>Streptophyta</taxon>
        <taxon>Embryophyta</taxon>
        <taxon>Tracheophyta</taxon>
        <taxon>Spermatophyta</taxon>
        <taxon>Magnoliopsida</taxon>
        <taxon>Liliopsida</taxon>
        <taxon>Poales</taxon>
        <taxon>Poaceae</taxon>
        <taxon>BOP clade</taxon>
        <taxon>Oryzoideae</taxon>
        <taxon>Oryzeae</taxon>
        <taxon>Oryzinae</taxon>
        <taxon>Oryza</taxon>
    </lineage>
</organism>
<dbReference type="Gramene" id="OB01G49970.1">
    <property type="protein sequence ID" value="OB01G49970.1"/>
    <property type="gene ID" value="OB01G49970"/>
</dbReference>
<protein>
    <submittedName>
        <fullName evidence="2">Uncharacterized protein</fullName>
    </submittedName>
</protein>
<dbReference type="EnsemblPlants" id="OB01G49970.1">
    <property type="protein sequence ID" value="OB01G49970.1"/>
    <property type="gene ID" value="OB01G49970"/>
</dbReference>
<feature type="compositionally biased region" description="Low complexity" evidence="1">
    <location>
        <begin position="69"/>
        <end position="83"/>
    </location>
</feature>
<evidence type="ECO:0000256" key="1">
    <source>
        <dbReference type="SAM" id="MobiDB-lite"/>
    </source>
</evidence>
<keyword evidence="3" id="KW-1185">Reference proteome</keyword>
<reference evidence="2" key="2">
    <citation type="submission" date="2013-04" db="UniProtKB">
        <authorList>
            <consortium name="EnsemblPlants"/>
        </authorList>
    </citation>
    <scope>IDENTIFICATION</scope>
</reference>
<accession>J3L6Z1</accession>